<evidence type="ECO:0000256" key="3">
    <source>
        <dbReference type="ARBA" id="ARBA00022853"/>
    </source>
</evidence>
<comment type="similarity">
    <text evidence="2">Belongs to the EAF7 family.</text>
</comment>
<dbReference type="STRING" id="246404.A0A507DMU8"/>
<feature type="region of interest" description="Disordered" evidence="7">
    <location>
        <begin position="172"/>
        <end position="358"/>
    </location>
</feature>
<organism evidence="8 9">
    <name type="scientific">Chytriomyces confervae</name>
    <dbReference type="NCBI Taxonomy" id="246404"/>
    <lineage>
        <taxon>Eukaryota</taxon>
        <taxon>Fungi</taxon>
        <taxon>Fungi incertae sedis</taxon>
        <taxon>Chytridiomycota</taxon>
        <taxon>Chytridiomycota incertae sedis</taxon>
        <taxon>Chytridiomycetes</taxon>
        <taxon>Chytridiales</taxon>
        <taxon>Chytriomycetaceae</taxon>
        <taxon>Chytriomyces</taxon>
    </lineage>
</organism>
<protein>
    <recommendedName>
        <fullName evidence="10">Chromatin modification-related protein EAF7</fullName>
    </recommendedName>
</protein>
<accession>A0A507DMU8</accession>
<dbReference type="GO" id="GO:0006325">
    <property type="term" value="P:chromatin organization"/>
    <property type="evidence" value="ECO:0007669"/>
    <property type="project" value="UniProtKB-KW"/>
</dbReference>
<sequence length="358" mass="37720">MMAENAVSAKHAALSLEEERALLEALCNTRPIGVAKSFKLISMLKSINAHSLAPSAACVSASQIRSYLDKHYDTATLDALADEALLHTVMRQRDFSLPVDEFPSVAASDSDPSHHSHDVSPSNSTSTSHAATSAGVKDRLHPLSLQISAVNAIEGKRRRVSVSLSTYAGMMDDSGSPTSSSALSSPLSGSHAPSSSTHFEEDTPAGAIINTTSNPPPVPSQLAPQLAPQLPPQIPPPPKKRGRPRIDRGGSDASTTADAATAAAALGSGTSVAGSSPALAASTSVKKTFKKKEVTAEEKAEKAERAAAKRREKAAEKEREKLDKSERADSESRGDTASIQGWDDDEDEAGRRRSRRTK</sequence>
<gene>
    <name evidence="8" type="ORF">CcCBS67573_g09794</name>
</gene>
<evidence type="ECO:0000256" key="7">
    <source>
        <dbReference type="SAM" id="MobiDB-lite"/>
    </source>
</evidence>
<evidence type="ECO:0008006" key="10">
    <source>
        <dbReference type="Google" id="ProtNLM"/>
    </source>
</evidence>
<proteinExistence type="inferred from homology"/>
<evidence type="ECO:0000256" key="1">
    <source>
        <dbReference type="ARBA" id="ARBA00004123"/>
    </source>
</evidence>
<comment type="caution">
    <text evidence="8">The sequence shown here is derived from an EMBL/GenBank/DDBJ whole genome shotgun (WGS) entry which is preliminary data.</text>
</comment>
<name>A0A507DMU8_9FUNG</name>
<dbReference type="InterPro" id="IPR012423">
    <property type="entry name" value="Eaf7/MRGBP"/>
</dbReference>
<dbReference type="GO" id="GO:0006357">
    <property type="term" value="P:regulation of transcription by RNA polymerase II"/>
    <property type="evidence" value="ECO:0007669"/>
    <property type="project" value="TreeGrafter"/>
</dbReference>
<comment type="subcellular location">
    <subcellularLocation>
        <location evidence="1">Nucleus</location>
    </subcellularLocation>
</comment>
<evidence type="ECO:0000313" key="8">
    <source>
        <dbReference type="EMBL" id="TPX52846.1"/>
    </source>
</evidence>
<dbReference type="Pfam" id="PF07904">
    <property type="entry name" value="Eaf7"/>
    <property type="match status" value="1"/>
</dbReference>
<dbReference type="Proteomes" id="UP000320333">
    <property type="component" value="Unassembled WGS sequence"/>
</dbReference>
<dbReference type="OrthoDB" id="2176146at2759"/>
<evidence type="ECO:0000256" key="6">
    <source>
        <dbReference type="ARBA" id="ARBA00023242"/>
    </source>
</evidence>
<evidence type="ECO:0000256" key="5">
    <source>
        <dbReference type="ARBA" id="ARBA00023163"/>
    </source>
</evidence>
<evidence type="ECO:0000256" key="4">
    <source>
        <dbReference type="ARBA" id="ARBA00023015"/>
    </source>
</evidence>
<feature type="compositionally biased region" description="Low complexity" evidence="7">
    <location>
        <begin position="119"/>
        <end position="134"/>
    </location>
</feature>
<reference evidence="8 9" key="1">
    <citation type="journal article" date="2019" name="Sci. Rep.">
        <title>Comparative genomics of chytrid fungi reveal insights into the obligate biotrophic and pathogenic lifestyle of Synchytrium endobioticum.</title>
        <authorList>
            <person name="van de Vossenberg B.T.L.H."/>
            <person name="Warris S."/>
            <person name="Nguyen H.D.T."/>
            <person name="van Gent-Pelzer M.P.E."/>
            <person name="Joly D.L."/>
            <person name="van de Geest H.C."/>
            <person name="Bonants P.J.M."/>
            <person name="Smith D.S."/>
            <person name="Levesque C.A."/>
            <person name="van der Lee T.A.J."/>
        </authorList>
    </citation>
    <scope>NUCLEOTIDE SEQUENCE [LARGE SCALE GENOMIC DNA]</scope>
    <source>
        <strain evidence="8 9">CBS 675.73</strain>
    </source>
</reference>
<dbReference type="EMBL" id="QEAP01000997">
    <property type="protein sequence ID" value="TPX52846.1"/>
    <property type="molecule type" value="Genomic_DNA"/>
</dbReference>
<keyword evidence="3" id="KW-0156">Chromatin regulator</keyword>
<dbReference type="PANTHER" id="PTHR13581:SF5">
    <property type="entry name" value="MRG_MORF4L-BINDING PROTEIN"/>
    <property type="match status" value="1"/>
</dbReference>
<keyword evidence="9" id="KW-1185">Reference proteome</keyword>
<dbReference type="GO" id="GO:0035267">
    <property type="term" value="C:NuA4 histone acetyltransferase complex"/>
    <property type="evidence" value="ECO:0007669"/>
    <property type="project" value="TreeGrafter"/>
</dbReference>
<feature type="compositionally biased region" description="Low complexity" evidence="7">
    <location>
        <begin position="251"/>
        <end position="286"/>
    </location>
</feature>
<dbReference type="AlphaFoldDB" id="A0A507DMU8"/>
<feature type="compositionally biased region" description="Low complexity" evidence="7">
    <location>
        <begin position="174"/>
        <end position="197"/>
    </location>
</feature>
<feature type="region of interest" description="Disordered" evidence="7">
    <location>
        <begin position="105"/>
        <end position="137"/>
    </location>
</feature>
<evidence type="ECO:0000256" key="2">
    <source>
        <dbReference type="ARBA" id="ARBA00007117"/>
    </source>
</evidence>
<keyword evidence="5" id="KW-0804">Transcription</keyword>
<feature type="compositionally biased region" description="Basic and acidic residues" evidence="7">
    <location>
        <begin position="291"/>
        <end position="334"/>
    </location>
</feature>
<evidence type="ECO:0000313" key="9">
    <source>
        <dbReference type="Proteomes" id="UP000320333"/>
    </source>
</evidence>
<keyword evidence="6" id="KW-0539">Nucleus</keyword>
<dbReference type="PANTHER" id="PTHR13581">
    <property type="entry name" value="MRG-BINDING PROTEIN"/>
    <property type="match status" value="1"/>
</dbReference>
<keyword evidence="4" id="KW-0805">Transcription regulation</keyword>
<dbReference type="GO" id="GO:0005634">
    <property type="term" value="C:nucleus"/>
    <property type="evidence" value="ECO:0007669"/>
    <property type="project" value="UniProtKB-SubCell"/>
</dbReference>